<dbReference type="GO" id="GO:0016787">
    <property type="term" value="F:hydrolase activity"/>
    <property type="evidence" value="ECO:0007669"/>
    <property type="project" value="UniProtKB-KW"/>
</dbReference>
<dbReference type="PRINTS" id="PR00413">
    <property type="entry name" value="HADHALOGNASE"/>
</dbReference>
<evidence type="ECO:0000313" key="2">
    <source>
        <dbReference type="Proteomes" id="UP001620408"/>
    </source>
</evidence>
<dbReference type="PANTHER" id="PTHR43611:SF3">
    <property type="entry name" value="FLAVIN MONONUCLEOTIDE HYDROLASE 1, CHLOROPLATIC"/>
    <property type="match status" value="1"/>
</dbReference>
<name>A0ABW8K2F1_9GAMM</name>
<dbReference type="PANTHER" id="PTHR43611">
    <property type="entry name" value="ALPHA-D-GLUCOSE 1-PHOSPHATE PHOSPHATASE"/>
    <property type="match status" value="1"/>
</dbReference>
<gene>
    <name evidence="1" type="ORF">ISS97_07455</name>
</gene>
<dbReference type="EMBL" id="JADIKD010000009">
    <property type="protein sequence ID" value="MFK2917094.1"/>
    <property type="molecule type" value="Genomic_DNA"/>
</dbReference>
<keyword evidence="1" id="KW-0378">Hydrolase</keyword>
<dbReference type="InterPro" id="IPR006439">
    <property type="entry name" value="HAD-SF_hydro_IA"/>
</dbReference>
<proteinExistence type="predicted"/>
<dbReference type="Gene3D" id="1.10.150.240">
    <property type="entry name" value="Putative phosphatase, domain 2"/>
    <property type="match status" value="1"/>
</dbReference>
<dbReference type="Gene3D" id="3.40.50.1000">
    <property type="entry name" value="HAD superfamily/HAD-like"/>
    <property type="match status" value="1"/>
</dbReference>
<dbReference type="InterPro" id="IPR036412">
    <property type="entry name" value="HAD-like_sf"/>
</dbReference>
<dbReference type="RefSeq" id="WP_379985519.1">
    <property type="nucleotide sequence ID" value="NZ_JADIKD010000009.1"/>
</dbReference>
<dbReference type="Proteomes" id="UP001620408">
    <property type="component" value="Unassembled WGS sequence"/>
</dbReference>
<keyword evidence="2" id="KW-1185">Reference proteome</keyword>
<organism evidence="1 2">
    <name type="scientific">Dyella koreensis</name>
    <dbReference type="NCBI Taxonomy" id="311235"/>
    <lineage>
        <taxon>Bacteria</taxon>
        <taxon>Pseudomonadati</taxon>
        <taxon>Pseudomonadota</taxon>
        <taxon>Gammaproteobacteria</taxon>
        <taxon>Lysobacterales</taxon>
        <taxon>Rhodanobacteraceae</taxon>
        <taxon>Dyella</taxon>
    </lineage>
</organism>
<protein>
    <submittedName>
        <fullName evidence="1">HAD-IA family hydrolase</fullName>
    </submittedName>
</protein>
<dbReference type="InterPro" id="IPR023214">
    <property type="entry name" value="HAD_sf"/>
</dbReference>
<dbReference type="SUPFAM" id="SSF56784">
    <property type="entry name" value="HAD-like"/>
    <property type="match status" value="1"/>
</dbReference>
<dbReference type="Pfam" id="PF00702">
    <property type="entry name" value="Hydrolase"/>
    <property type="match status" value="1"/>
</dbReference>
<comment type="caution">
    <text evidence="1">The sequence shown here is derived from an EMBL/GenBank/DDBJ whole genome shotgun (WGS) entry which is preliminary data.</text>
</comment>
<accession>A0ABW8K2F1</accession>
<evidence type="ECO:0000313" key="1">
    <source>
        <dbReference type="EMBL" id="MFK2917094.1"/>
    </source>
</evidence>
<dbReference type="InterPro" id="IPR023198">
    <property type="entry name" value="PGP-like_dom2"/>
</dbReference>
<sequence length="204" mass="21511">MKPALRCVLFDLDGVLADYDKQIRVEHLAHAIGCTAEAVHAAIYKSGIEEAGDNGALDTAGYLHALSTHLAHPVEAADWVAARRAATTIRPEVLDIAHAVARRLPVALLTNNGQLMADTLPQIVPALFPLFAGRAFAAAQFGAAKPDAAAYLGCLEALGTTPAATFFIDDSAANVEGARRVGLHAHHYQTLEGMKQALAAFDLP</sequence>
<dbReference type="SFLD" id="SFLDG01129">
    <property type="entry name" value="C1.5:_HAD__Beta-PGM__Phosphata"/>
    <property type="match status" value="1"/>
</dbReference>
<reference evidence="1 2" key="1">
    <citation type="submission" date="2020-10" db="EMBL/GenBank/DDBJ databases">
        <title>Phylogeny of dyella-like bacteria.</title>
        <authorList>
            <person name="Fu J."/>
        </authorList>
    </citation>
    <scope>NUCLEOTIDE SEQUENCE [LARGE SCALE GENOMIC DNA]</scope>
    <source>
        <strain evidence="1 2">BB4</strain>
    </source>
</reference>
<dbReference type="NCBIfam" id="TIGR01509">
    <property type="entry name" value="HAD-SF-IA-v3"/>
    <property type="match status" value="1"/>
</dbReference>
<dbReference type="SFLD" id="SFLDS00003">
    <property type="entry name" value="Haloacid_Dehalogenase"/>
    <property type="match status" value="1"/>
</dbReference>